<accession>A0ABU9XJ60</accession>
<dbReference type="PANTHER" id="PTHR43133:SF51">
    <property type="entry name" value="RNA POLYMERASE SIGMA FACTOR"/>
    <property type="match status" value="1"/>
</dbReference>
<dbReference type="Pfam" id="PF08281">
    <property type="entry name" value="Sigma70_r4_2"/>
    <property type="match status" value="1"/>
</dbReference>
<dbReference type="InterPro" id="IPR039425">
    <property type="entry name" value="RNA_pol_sigma-70-like"/>
</dbReference>
<feature type="domain" description="RNA polymerase sigma factor 70 region 4 type 2" evidence="6">
    <location>
        <begin position="115"/>
        <end position="167"/>
    </location>
</feature>
<dbReference type="SUPFAM" id="SSF88946">
    <property type="entry name" value="Sigma2 domain of RNA polymerase sigma factors"/>
    <property type="match status" value="1"/>
</dbReference>
<dbReference type="PANTHER" id="PTHR43133">
    <property type="entry name" value="RNA POLYMERASE ECF-TYPE SIGMA FACTO"/>
    <property type="match status" value="1"/>
</dbReference>
<reference evidence="7 8" key="1">
    <citation type="submission" date="2024-05" db="EMBL/GenBank/DDBJ databases">
        <authorList>
            <person name="Haq I."/>
            <person name="Ullah Z."/>
            <person name="Ahmad R."/>
            <person name="Li M."/>
            <person name="Tong Y."/>
        </authorList>
    </citation>
    <scope>NUCLEOTIDE SEQUENCE [LARGE SCALE GENOMIC DNA]</scope>
    <source>
        <strain evidence="7 8">16A2E</strain>
    </source>
</reference>
<evidence type="ECO:0000313" key="7">
    <source>
        <dbReference type="EMBL" id="MEN2768338.1"/>
    </source>
</evidence>
<evidence type="ECO:0000256" key="4">
    <source>
        <dbReference type="ARBA" id="ARBA00023163"/>
    </source>
</evidence>
<keyword evidence="2" id="KW-0805">Transcription regulation</keyword>
<name>A0ABU9XJ60_9BACI</name>
<evidence type="ECO:0000259" key="6">
    <source>
        <dbReference type="Pfam" id="PF08281"/>
    </source>
</evidence>
<evidence type="ECO:0000313" key="8">
    <source>
        <dbReference type="Proteomes" id="UP001444625"/>
    </source>
</evidence>
<gene>
    <name evidence="7" type="ORF">ABC228_14240</name>
</gene>
<dbReference type="Gene3D" id="1.10.1740.10">
    <property type="match status" value="1"/>
</dbReference>
<comment type="similarity">
    <text evidence="1">Belongs to the sigma-70 factor family. ECF subfamily.</text>
</comment>
<dbReference type="InterPro" id="IPR036388">
    <property type="entry name" value="WH-like_DNA-bd_sf"/>
</dbReference>
<sequence length="188" mass="22300">MNEEEVIQLVKENDHAAITKFVEKYKPIVERLSFQVGVNPKDIADIVQDIFSTILQKMDRFRHEILSVRVYQITINTAKAYHRKQKREQKLMNQSYQEQKVSQRYGYYFDKQDHMMLHECMQGLNTNYKLPLILYYFHDKTYEEIATILKCKTSTVTTRMLHGKKLLKKSFEQTEAKGGYPHGRKTIG</sequence>
<dbReference type="SUPFAM" id="SSF88659">
    <property type="entry name" value="Sigma3 and sigma4 domains of RNA polymerase sigma factors"/>
    <property type="match status" value="1"/>
</dbReference>
<dbReference type="InterPro" id="IPR013249">
    <property type="entry name" value="RNA_pol_sigma70_r4_t2"/>
</dbReference>
<proteinExistence type="inferred from homology"/>
<dbReference type="Proteomes" id="UP001444625">
    <property type="component" value="Unassembled WGS sequence"/>
</dbReference>
<dbReference type="NCBIfam" id="TIGR02937">
    <property type="entry name" value="sigma70-ECF"/>
    <property type="match status" value="1"/>
</dbReference>
<dbReference type="RefSeq" id="WP_345825825.1">
    <property type="nucleotide sequence ID" value="NZ_JBDIML010000005.1"/>
</dbReference>
<organism evidence="7 8">
    <name type="scientific">Ornithinibacillus xuwenensis</name>
    <dbReference type="NCBI Taxonomy" id="3144668"/>
    <lineage>
        <taxon>Bacteria</taxon>
        <taxon>Bacillati</taxon>
        <taxon>Bacillota</taxon>
        <taxon>Bacilli</taxon>
        <taxon>Bacillales</taxon>
        <taxon>Bacillaceae</taxon>
        <taxon>Ornithinibacillus</taxon>
    </lineage>
</organism>
<dbReference type="InterPro" id="IPR014284">
    <property type="entry name" value="RNA_pol_sigma-70_dom"/>
</dbReference>
<dbReference type="CDD" id="cd06171">
    <property type="entry name" value="Sigma70_r4"/>
    <property type="match status" value="1"/>
</dbReference>
<protein>
    <submittedName>
        <fullName evidence="7">RNA polymerase sigma factor</fullName>
    </submittedName>
</protein>
<keyword evidence="8" id="KW-1185">Reference proteome</keyword>
<dbReference type="Pfam" id="PF04542">
    <property type="entry name" value="Sigma70_r2"/>
    <property type="match status" value="1"/>
</dbReference>
<evidence type="ECO:0000256" key="3">
    <source>
        <dbReference type="ARBA" id="ARBA00023082"/>
    </source>
</evidence>
<dbReference type="InterPro" id="IPR013324">
    <property type="entry name" value="RNA_pol_sigma_r3/r4-like"/>
</dbReference>
<evidence type="ECO:0000259" key="5">
    <source>
        <dbReference type="Pfam" id="PF04542"/>
    </source>
</evidence>
<keyword evidence="4" id="KW-0804">Transcription</keyword>
<dbReference type="InterPro" id="IPR007627">
    <property type="entry name" value="RNA_pol_sigma70_r2"/>
</dbReference>
<feature type="domain" description="RNA polymerase sigma-70 region 2" evidence="5">
    <location>
        <begin position="21"/>
        <end position="87"/>
    </location>
</feature>
<keyword evidence="3" id="KW-0731">Sigma factor</keyword>
<comment type="caution">
    <text evidence="7">The sequence shown here is derived from an EMBL/GenBank/DDBJ whole genome shotgun (WGS) entry which is preliminary data.</text>
</comment>
<evidence type="ECO:0000256" key="2">
    <source>
        <dbReference type="ARBA" id="ARBA00023015"/>
    </source>
</evidence>
<dbReference type="EMBL" id="JBDIML010000005">
    <property type="protein sequence ID" value="MEN2768338.1"/>
    <property type="molecule type" value="Genomic_DNA"/>
</dbReference>
<evidence type="ECO:0000256" key="1">
    <source>
        <dbReference type="ARBA" id="ARBA00010641"/>
    </source>
</evidence>
<dbReference type="InterPro" id="IPR013325">
    <property type="entry name" value="RNA_pol_sigma_r2"/>
</dbReference>
<dbReference type="Gene3D" id="1.10.10.10">
    <property type="entry name" value="Winged helix-like DNA-binding domain superfamily/Winged helix DNA-binding domain"/>
    <property type="match status" value="1"/>
</dbReference>